<organism evidence="1 2">
    <name type="scientific">Entomophthora muscae</name>
    <dbReference type="NCBI Taxonomy" id="34485"/>
    <lineage>
        <taxon>Eukaryota</taxon>
        <taxon>Fungi</taxon>
        <taxon>Fungi incertae sedis</taxon>
        <taxon>Zoopagomycota</taxon>
        <taxon>Entomophthoromycotina</taxon>
        <taxon>Entomophthoromycetes</taxon>
        <taxon>Entomophthorales</taxon>
        <taxon>Entomophthoraceae</taxon>
        <taxon>Entomophthora</taxon>
    </lineage>
</organism>
<proteinExistence type="predicted"/>
<keyword evidence="2" id="KW-1185">Reference proteome</keyword>
<evidence type="ECO:0000313" key="1">
    <source>
        <dbReference type="EMBL" id="KAJ9054616.1"/>
    </source>
</evidence>
<gene>
    <name evidence="1" type="ORF">DSO57_1012466</name>
</gene>
<dbReference type="Proteomes" id="UP001165960">
    <property type="component" value="Unassembled WGS sequence"/>
</dbReference>
<accession>A0ACC2RWY0</accession>
<comment type="caution">
    <text evidence="1">The sequence shown here is derived from an EMBL/GenBank/DDBJ whole genome shotgun (WGS) entry which is preliminary data.</text>
</comment>
<name>A0ACC2RWY0_9FUNG</name>
<reference evidence="1" key="1">
    <citation type="submission" date="2022-04" db="EMBL/GenBank/DDBJ databases">
        <title>Genome of the entomopathogenic fungus Entomophthora muscae.</title>
        <authorList>
            <person name="Elya C."/>
            <person name="Lovett B.R."/>
            <person name="Lee E."/>
            <person name="Macias A.M."/>
            <person name="Hajek A.E."/>
            <person name="De Bivort B.L."/>
            <person name="Kasson M.T."/>
            <person name="De Fine Licht H.H."/>
            <person name="Stajich J.E."/>
        </authorList>
    </citation>
    <scope>NUCLEOTIDE SEQUENCE</scope>
    <source>
        <strain evidence="1">Berkeley</strain>
    </source>
</reference>
<sequence length="130" mass="14075">MNYSATTVKACAFIATSPDTSPRLAPRKYKFIQVKIRTSTTSRTVGAFIDTRAEESFINATLAKDLGLEATSKSVKVIMGNSSHNLGFRCCGETLHQSVAGIPIVIESFLTESDPDFLLYGVIILSKPQA</sequence>
<evidence type="ECO:0000313" key="2">
    <source>
        <dbReference type="Proteomes" id="UP001165960"/>
    </source>
</evidence>
<dbReference type="EMBL" id="QTSX02006434">
    <property type="protein sequence ID" value="KAJ9054616.1"/>
    <property type="molecule type" value="Genomic_DNA"/>
</dbReference>
<protein>
    <submittedName>
        <fullName evidence="1">Uncharacterized protein</fullName>
    </submittedName>
</protein>